<name>A0AAD2JN36_9STRA</name>
<dbReference type="SMART" id="SM00678">
    <property type="entry name" value="WWE"/>
    <property type="match status" value="1"/>
</dbReference>
<dbReference type="Proteomes" id="UP001295423">
    <property type="component" value="Unassembled WGS sequence"/>
</dbReference>
<dbReference type="AlphaFoldDB" id="A0AAD2JN36"/>
<dbReference type="EMBL" id="CAKOGP040002202">
    <property type="protein sequence ID" value="CAJ1965037.1"/>
    <property type="molecule type" value="Genomic_DNA"/>
</dbReference>
<dbReference type="PROSITE" id="PS50918">
    <property type="entry name" value="WWE"/>
    <property type="match status" value="3"/>
</dbReference>
<dbReference type="GO" id="GO:0008270">
    <property type="term" value="F:zinc ion binding"/>
    <property type="evidence" value="ECO:0007669"/>
    <property type="project" value="InterPro"/>
</dbReference>
<feature type="domain" description="WWE" evidence="3">
    <location>
        <begin position="19"/>
        <end position="119"/>
    </location>
</feature>
<dbReference type="InterPro" id="IPR037197">
    <property type="entry name" value="WWE_dom_sf"/>
</dbReference>
<dbReference type="Pfam" id="PF02825">
    <property type="entry name" value="WWE"/>
    <property type="match status" value="3"/>
</dbReference>
<keyword evidence="1" id="KW-0175">Coiled coil</keyword>
<feature type="compositionally biased region" description="Basic and acidic residues" evidence="2">
    <location>
        <begin position="487"/>
        <end position="498"/>
    </location>
</feature>
<feature type="region of interest" description="Disordered" evidence="2">
    <location>
        <begin position="340"/>
        <end position="392"/>
    </location>
</feature>
<feature type="region of interest" description="Disordered" evidence="2">
    <location>
        <begin position="195"/>
        <end position="245"/>
    </location>
</feature>
<feature type="domain" description="WWE" evidence="3">
    <location>
        <begin position="242"/>
        <end position="333"/>
    </location>
</feature>
<feature type="compositionally biased region" description="Polar residues" evidence="2">
    <location>
        <begin position="357"/>
        <end position="392"/>
    </location>
</feature>
<feature type="compositionally biased region" description="Acidic residues" evidence="2">
    <location>
        <begin position="342"/>
        <end position="356"/>
    </location>
</feature>
<feature type="domain" description="WWE" evidence="3">
    <location>
        <begin position="122"/>
        <end position="204"/>
    </location>
</feature>
<proteinExistence type="predicted"/>
<evidence type="ECO:0000313" key="4">
    <source>
        <dbReference type="EMBL" id="CAJ1965037.1"/>
    </source>
</evidence>
<feature type="compositionally biased region" description="Basic and acidic residues" evidence="2">
    <location>
        <begin position="197"/>
        <end position="210"/>
    </location>
</feature>
<evidence type="ECO:0000256" key="2">
    <source>
        <dbReference type="SAM" id="MobiDB-lite"/>
    </source>
</evidence>
<sequence>MQSEQDTPDQVASTSNPSSTNHDTSKSTKSVYVWSWKETPSQMEQHPASSIVGDASDCWIRYGRHSNARLEAAYQNYCQNQDASSSVRTLMNLDDTYVVDLHTMIQVNKRTGFQRDVQRTIDAPKVWCWKEIEGLMWKHNPSTIYGNPSDCWIKYDTAQNELLESAYLDNDGQDEVSPKNGLVVNFEDMIETNEVTGSEREVQRVDFKQPEEEEEEEDRHQIVPDTAASTTATSAASAVAAQSTSTTTTPKKTKVWCWQETDGFMWRHDASTIYGDPSDSNWIKYDDEATAILEDGFQTQPFGIVSPCEGYNVNLAVMKQINIATGFERKVQRVDAITIKTDDDDEEEEDSSETANEDTLAQVQQMETRLQSKLQNHADSTDQKLQTMSTRQTAMETELEAVRSQWQETQSELTQTKLERDELKEQVASMKDCLDGLQKMVEESLTKKSQTKAPTTVVHDSGVGDQKKRSCADVEEPVSSEPTKRRRQEDEHEEKDEH</sequence>
<accession>A0AAD2JN36</accession>
<comment type="caution">
    <text evidence="4">The sequence shown here is derived from an EMBL/GenBank/DDBJ whole genome shotgun (WGS) entry which is preliminary data.</text>
</comment>
<evidence type="ECO:0000256" key="1">
    <source>
        <dbReference type="SAM" id="Coils"/>
    </source>
</evidence>
<organism evidence="4 5">
    <name type="scientific">Cylindrotheca closterium</name>
    <dbReference type="NCBI Taxonomy" id="2856"/>
    <lineage>
        <taxon>Eukaryota</taxon>
        <taxon>Sar</taxon>
        <taxon>Stramenopiles</taxon>
        <taxon>Ochrophyta</taxon>
        <taxon>Bacillariophyta</taxon>
        <taxon>Bacillariophyceae</taxon>
        <taxon>Bacillariophycidae</taxon>
        <taxon>Bacillariales</taxon>
        <taxon>Bacillariaceae</taxon>
        <taxon>Cylindrotheca</taxon>
    </lineage>
</organism>
<feature type="region of interest" description="Disordered" evidence="2">
    <location>
        <begin position="1"/>
        <end position="28"/>
    </location>
</feature>
<dbReference type="Gene3D" id="3.30.720.50">
    <property type="match status" value="3"/>
</dbReference>
<feature type="region of interest" description="Disordered" evidence="2">
    <location>
        <begin position="444"/>
        <end position="498"/>
    </location>
</feature>
<protein>
    <recommendedName>
        <fullName evidence="3">WWE domain-containing protein</fullName>
    </recommendedName>
</protein>
<dbReference type="InterPro" id="IPR018123">
    <property type="entry name" value="WWE-dom_subgr"/>
</dbReference>
<evidence type="ECO:0000313" key="5">
    <source>
        <dbReference type="Proteomes" id="UP001295423"/>
    </source>
</evidence>
<dbReference type="SUPFAM" id="SSF117839">
    <property type="entry name" value="WWE domain"/>
    <property type="match status" value="3"/>
</dbReference>
<keyword evidence="5" id="KW-1185">Reference proteome</keyword>
<dbReference type="InterPro" id="IPR004170">
    <property type="entry name" value="WWE_dom"/>
</dbReference>
<feature type="coiled-coil region" evidence="1">
    <location>
        <begin position="406"/>
        <end position="440"/>
    </location>
</feature>
<gene>
    <name evidence="4" type="ORF">CYCCA115_LOCUS20917</name>
</gene>
<feature type="compositionally biased region" description="Low complexity" evidence="2">
    <location>
        <begin position="226"/>
        <end position="245"/>
    </location>
</feature>
<reference evidence="4" key="1">
    <citation type="submission" date="2023-08" db="EMBL/GenBank/DDBJ databases">
        <authorList>
            <person name="Audoor S."/>
            <person name="Bilcke G."/>
        </authorList>
    </citation>
    <scope>NUCLEOTIDE SEQUENCE</scope>
</reference>
<evidence type="ECO:0000259" key="3">
    <source>
        <dbReference type="PROSITE" id="PS50918"/>
    </source>
</evidence>